<dbReference type="PANTHER" id="PTHR33481">
    <property type="entry name" value="REVERSE TRANSCRIPTASE"/>
    <property type="match status" value="1"/>
</dbReference>
<feature type="non-terminal residue" evidence="1">
    <location>
        <position position="1"/>
    </location>
</feature>
<accession>A0A1E1XK85</accession>
<dbReference type="EMBL" id="GFAA01003918">
    <property type="protein sequence ID" value="JAT99516.1"/>
    <property type="molecule type" value="mRNA"/>
</dbReference>
<proteinExistence type="evidence at transcript level"/>
<feature type="non-terminal residue" evidence="1">
    <location>
        <position position="145"/>
    </location>
</feature>
<dbReference type="PANTHER" id="PTHR33481:SF1">
    <property type="entry name" value="ENDONUCLEASE_EXONUCLEASE_PHOSPHATASE DOMAIN-CONTAINING PROTEIN-RELATED"/>
    <property type="match status" value="1"/>
</dbReference>
<protein>
    <submittedName>
        <fullName evidence="1">Putative tick transposon</fullName>
    </submittedName>
</protein>
<reference evidence="1" key="1">
    <citation type="submission" date="2016-09" db="EMBL/GenBank/DDBJ databases">
        <authorList>
            <person name="Capua I."/>
            <person name="De Benedictis P."/>
            <person name="Joannis T."/>
            <person name="Lombin L.H."/>
            <person name="Cattoli G."/>
        </authorList>
    </citation>
    <scope>NUCLEOTIDE SEQUENCE</scope>
</reference>
<sequence length="145" mass="16776">KRKPTIRLDTYSLKCEPSIKLLGVVFDSYLSFIPHVNYLQTKILASTTKLLNWFHFHFRVSPSHMRQIYHQVILPTITYAAPAWWFHCPLSGLRDRVLSLQRIPLLALTGAYHTTRTAALHVLANVLPLPIYLDQLCAEFMLFTL</sequence>
<organism evidence="1">
    <name type="scientific">Amblyomma sculptum</name>
    <name type="common">Tick</name>
    <dbReference type="NCBI Taxonomy" id="1581419"/>
    <lineage>
        <taxon>Eukaryota</taxon>
        <taxon>Metazoa</taxon>
        <taxon>Ecdysozoa</taxon>
        <taxon>Arthropoda</taxon>
        <taxon>Chelicerata</taxon>
        <taxon>Arachnida</taxon>
        <taxon>Acari</taxon>
        <taxon>Parasitiformes</taxon>
        <taxon>Ixodida</taxon>
        <taxon>Ixodoidea</taxon>
        <taxon>Ixodidae</taxon>
        <taxon>Amblyomminae</taxon>
        <taxon>Amblyomma</taxon>
    </lineage>
</organism>
<reference evidence="1" key="2">
    <citation type="journal article" date="2017" name="Front. Cell. Infect. Microbiol.">
        <title>Analysis of the Salivary Gland Transcriptome of Unfed and Partially Fed Amblyomma sculptum Ticks and Descriptive Proteome of the Saliva.</title>
        <authorList>
            <person name="Esteves E."/>
            <person name="Maruyama S.R."/>
            <person name="Kawahara R."/>
            <person name="Fujita A."/>
            <person name="Martins L.A."/>
            <person name="Righi A.A."/>
            <person name="Costa F.B."/>
            <person name="Palmisano G."/>
            <person name="Labruna M.B."/>
            <person name="Sa-Nunes A."/>
            <person name="Ribeiro J.M.C."/>
            <person name="Fogaca A.C."/>
        </authorList>
    </citation>
    <scope>NUCLEOTIDE SEQUENCE</scope>
</reference>
<dbReference type="AlphaFoldDB" id="A0A1E1XK85"/>
<name>A0A1E1XK85_AMBSC</name>
<evidence type="ECO:0000313" key="1">
    <source>
        <dbReference type="EMBL" id="JAT99516.1"/>
    </source>
</evidence>